<proteinExistence type="inferred from homology"/>
<comment type="caution">
    <text evidence="3">The sequence shown here is derived from an EMBL/GenBank/DDBJ whole genome shotgun (WGS) entry which is preliminary data.</text>
</comment>
<dbReference type="OrthoDB" id="360327at2759"/>
<comment type="similarity">
    <text evidence="1">Belongs to the CWC16 family.</text>
</comment>
<dbReference type="GO" id="GO:0000398">
    <property type="term" value="P:mRNA splicing, via spliceosome"/>
    <property type="evidence" value="ECO:0007669"/>
    <property type="project" value="InterPro"/>
</dbReference>
<organism evidence="3 4">
    <name type="scientific">Dendryphion nanum</name>
    <dbReference type="NCBI Taxonomy" id="256645"/>
    <lineage>
        <taxon>Eukaryota</taxon>
        <taxon>Fungi</taxon>
        <taxon>Dikarya</taxon>
        <taxon>Ascomycota</taxon>
        <taxon>Pezizomycotina</taxon>
        <taxon>Dothideomycetes</taxon>
        <taxon>Pleosporomycetidae</taxon>
        <taxon>Pleosporales</taxon>
        <taxon>Torulaceae</taxon>
        <taxon>Dendryphion</taxon>
    </lineage>
</organism>
<dbReference type="EMBL" id="JAGMWT010000011">
    <property type="protein sequence ID" value="KAH7119626.1"/>
    <property type="molecule type" value="Genomic_DNA"/>
</dbReference>
<dbReference type="Proteomes" id="UP000700596">
    <property type="component" value="Unassembled WGS sequence"/>
</dbReference>
<gene>
    <name evidence="3" type="ORF">B0J11DRAFT_64665</name>
</gene>
<evidence type="ECO:0000313" key="3">
    <source>
        <dbReference type="EMBL" id="KAH7119626.1"/>
    </source>
</evidence>
<reference evidence="3" key="1">
    <citation type="journal article" date="2021" name="Nat. Commun.">
        <title>Genetic determinants of endophytism in the Arabidopsis root mycobiome.</title>
        <authorList>
            <person name="Mesny F."/>
            <person name="Miyauchi S."/>
            <person name="Thiergart T."/>
            <person name="Pickel B."/>
            <person name="Atanasova L."/>
            <person name="Karlsson M."/>
            <person name="Huettel B."/>
            <person name="Barry K.W."/>
            <person name="Haridas S."/>
            <person name="Chen C."/>
            <person name="Bauer D."/>
            <person name="Andreopoulos W."/>
            <person name="Pangilinan J."/>
            <person name="LaButti K."/>
            <person name="Riley R."/>
            <person name="Lipzen A."/>
            <person name="Clum A."/>
            <person name="Drula E."/>
            <person name="Henrissat B."/>
            <person name="Kohler A."/>
            <person name="Grigoriev I.V."/>
            <person name="Martin F.M."/>
            <person name="Hacquard S."/>
        </authorList>
    </citation>
    <scope>NUCLEOTIDE SEQUENCE</scope>
    <source>
        <strain evidence="3">MPI-CAGE-CH-0243</strain>
    </source>
</reference>
<dbReference type="PANTHER" id="PTHR12111">
    <property type="entry name" value="SPLICING FACTOR YJU2"/>
    <property type="match status" value="1"/>
</dbReference>
<protein>
    <submittedName>
        <fullName evidence="3">CWC16 protein</fullName>
    </submittedName>
</protein>
<dbReference type="AlphaFoldDB" id="A0A9P9IGB7"/>
<feature type="compositionally biased region" description="Polar residues" evidence="2">
    <location>
        <begin position="333"/>
        <end position="353"/>
    </location>
</feature>
<feature type="region of interest" description="Disordered" evidence="2">
    <location>
        <begin position="316"/>
        <end position="374"/>
    </location>
</feature>
<sequence length="374" mass="42208">MQGFNMGRYYPPDTDNAPQFNSNSHPLGHRAKKINQGILTVRFELPFAVWCQHCKPEAIVGQGVRFNAEKKRVGKYHSTTIWSFRMKHTACGGVWEIRTDPKTTEYVVVEGARKRDYGPEEKEARAEMAFLSEAEREKRRNDAFAGLEGRIEEQGLEKKQKERVDELYEAALGWEDPYTANSKLRKVFRARRKVLEKEEDHKGSIQNKFSLGIDIVDELDSDKLRAKLVDFDVRDAGEDEAARKPLFVGENNHTTKEMATTKTRKLKHEMKTEKTRLELRHTLLGNTRAAINPFSSEATSALKGSTRAPIALLKRKRGDDSSLSLPGAKISPTALQVSSETPNSHHTNITNPEATRMSPMSGDPPVVLVGYESD</sequence>
<dbReference type="Pfam" id="PF04502">
    <property type="entry name" value="Saf4_Yju2"/>
    <property type="match status" value="1"/>
</dbReference>
<dbReference type="InterPro" id="IPR007590">
    <property type="entry name" value="Saf4/Yju2"/>
</dbReference>
<dbReference type="PANTHER" id="PTHR12111:SF2">
    <property type="entry name" value="SPLICING FACTOR YJU2B-RELATED"/>
    <property type="match status" value="1"/>
</dbReference>
<evidence type="ECO:0000256" key="2">
    <source>
        <dbReference type="SAM" id="MobiDB-lite"/>
    </source>
</evidence>
<accession>A0A9P9IGB7</accession>
<keyword evidence="4" id="KW-1185">Reference proteome</keyword>
<dbReference type="GO" id="GO:0071014">
    <property type="term" value="C:post-mRNA release spliceosomal complex"/>
    <property type="evidence" value="ECO:0007669"/>
    <property type="project" value="TreeGrafter"/>
</dbReference>
<dbReference type="GO" id="GO:0005684">
    <property type="term" value="C:U2-type spliceosomal complex"/>
    <property type="evidence" value="ECO:0007669"/>
    <property type="project" value="TreeGrafter"/>
</dbReference>
<name>A0A9P9IGB7_9PLEO</name>
<evidence type="ECO:0000256" key="1">
    <source>
        <dbReference type="ARBA" id="ARBA00005595"/>
    </source>
</evidence>
<evidence type="ECO:0000313" key="4">
    <source>
        <dbReference type="Proteomes" id="UP000700596"/>
    </source>
</evidence>